<gene>
    <name evidence="4" type="ORF">JX265_005713</name>
</gene>
<dbReference type="Proteomes" id="UP000829685">
    <property type="component" value="Unassembled WGS sequence"/>
</dbReference>
<dbReference type="InterPro" id="IPR028364">
    <property type="entry name" value="Ribosomal_uL1/biogenesis"/>
</dbReference>
<dbReference type="AlphaFoldDB" id="A0A9Q0APT8"/>
<reference evidence="4" key="1">
    <citation type="submission" date="2021-03" db="EMBL/GenBank/DDBJ databases">
        <title>Revisited historic fungal species revealed as producer of novel bioactive compounds through whole genome sequencing and comparative genomics.</title>
        <authorList>
            <person name="Vignolle G.A."/>
            <person name="Hochenegger N."/>
            <person name="Mach R.L."/>
            <person name="Mach-Aigner A.R."/>
            <person name="Javad Rahimi M."/>
            <person name="Salim K.A."/>
            <person name="Chan C.M."/>
            <person name="Lim L.B.L."/>
            <person name="Cai F."/>
            <person name="Druzhinina I.S."/>
            <person name="U'Ren J.M."/>
            <person name="Derntl C."/>
        </authorList>
    </citation>
    <scope>NUCLEOTIDE SEQUENCE</scope>
    <source>
        <strain evidence="4">TUCIM 5799</strain>
    </source>
</reference>
<keyword evidence="3" id="KW-0687">Ribonucleoprotein</keyword>
<dbReference type="InterPro" id="IPR023674">
    <property type="entry name" value="Ribosomal_uL1-like"/>
</dbReference>
<evidence type="ECO:0000256" key="1">
    <source>
        <dbReference type="ARBA" id="ARBA00010531"/>
    </source>
</evidence>
<comment type="caution">
    <text evidence="4">The sequence shown here is derived from an EMBL/GenBank/DDBJ whole genome shotgun (WGS) entry which is preliminary data.</text>
</comment>
<dbReference type="SUPFAM" id="SSF56808">
    <property type="entry name" value="Ribosomal protein L1"/>
    <property type="match status" value="1"/>
</dbReference>
<evidence type="ECO:0000256" key="3">
    <source>
        <dbReference type="ARBA" id="ARBA00023274"/>
    </source>
</evidence>
<keyword evidence="2" id="KW-0689">Ribosomal protein</keyword>
<organism evidence="4 5">
    <name type="scientific">Neoarthrinium moseri</name>
    <dbReference type="NCBI Taxonomy" id="1658444"/>
    <lineage>
        <taxon>Eukaryota</taxon>
        <taxon>Fungi</taxon>
        <taxon>Dikarya</taxon>
        <taxon>Ascomycota</taxon>
        <taxon>Pezizomycotina</taxon>
        <taxon>Sordariomycetes</taxon>
        <taxon>Xylariomycetidae</taxon>
        <taxon>Amphisphaeriales</taxon>
        <taxon>Apiosporaceae</taxon>
        <taxon>Neoarthrinium</taxon>
    </lineage>
</organism>
<name>A0A9Q0APT8_9PEZI</name>
<dbReference type="PANTHER" id="PTHR36427:SF3">
    <property type="entry name" value="LARGE RIBOSOMAL SUBUNIT PROTEIN UL1M"/>
    <property type="match status" value="1"/>
</dbReference>
<dbReference type="PANTHER" id="PTHR36427">
    <property type="entry name" value="54S RIBOSOMAL PROTEIN L1, MITOCHONDRIAL"/>
    <property type="match status" value="1"/>
</dbReference>
<dbReference type="Pfam" id="PF00687">
    <property type="entry name" value="Ribosomal_L1"/>
    <property type="match status" value="1"/>
</dbReference>
<evidence type="ECO:0000256" key="2">
    <source>
        <dbReference type="ARBA" id="ARBA00022980"/>
    </source>
</evidence>
<evidence type="ECO:0008006" key="6">
    <source>
        <dbReference type="Google" id="ProtNLM"/>
    </source>
</evidence>
<dbReference type="CDD" id="cd00403">
    <property type="entry name" value="Ribosomal_L1"/>
    <property type="match status" value="1"/>
</dbReference>
<evidence type="ECO:0000313" key="5">
    <source>
        <dbReference type="Proteomes" id="UP000829685"/>
    </source>
</evidence>
<dbReference type="InterPro" id="IPR016095">
    <property type="entry name" value="Ribosomal_uL1_3-a/b-sand"/>
</dbReference>
<comment type="similarity">
    <text evidence="1">Belongs to the universal ribosomal protein uL1 family.</text>
</comment>
<dbReference type="GO" id="GO:0005762">
    <property type="term" value="C:mitochondrial large ribosomal subunit"/>
    <property type="evidence" value="ECO:0007669"/>
    <property type="project" value="TreeGrafter"/>
</dbReference>
<dbReference type="Gene3D" id="3.40.50.790">
    <property type="match status" value="1"/>
</dbReference>
<dbReference type="Gene3D" id="3.30.190.20">
    <property type="match status" value="1"/>
</dbReference>
<dbReference type="GO" id="GO:0003735">
    <property type="term" value="F:structural constituent of ribosome"/>
    <property type="evidence" value="ECO:0007669"/>
    <property type="project" value="TreeGrafter"/>
</dbReference>
<dbReference type="EMBL" id="JAFIMR010000012">
    <property type="protein sequence ID" value="KAI1871727.1"/>
    <property type="molecule type" value="Genomic_DNA"/>
</dbReference>
<keyword evidence="5" id="KW-1185">Reference proteome</keyword>
<accession>A0A9Q0APT8</accession>
<protein>
    <recommendedName>
        <fullName evidence="6">Ribosomal protein L1</fullName>
    </recommendedName>
</protein>
<proteinExistence type="inferred from homology"/>
<evidence type="ECO:0000313" key="4">
    <source>
        <dbReference type="EMBL" id="KAI1871727.1"/>
    </source>
</evidence>
<sequence>MATMNQCLASLARLSLSSASRPAAASIPRFLAPSILQTRCASGGNSSMQARVRAKEKLKKKKKQQRFKEYKYAVPSKEEQYSLCDAMRYLRAAEVGRPPSSVTYEVSLRFRAIKNGPVIRNRVRFPYPVKNDTRIGVICPEGSGAMHDAKTGGAVAFGEDSLFEMIKTQPNSLPFNRLICHVDSVAAMNKAGLGRILGPKGLMPSLKTNTITKSVKHMMHEMVGAEQYREKIGVVRMPIGNILFTPKQLSENVKAIVSQVKADITALEEKTNINKDLIEVVLTSTNGPGFPLNGGFMPTDPQVDVSHLSTTM</sequence>